<dbReference type="AlphaFoldDB" id="A0A5R9AAS3"/>
<keyword evidence="2" id="KW-0812">Transmembrane</keyword>
<proteinExistence type="predicted"/>
<feature type="region of interest" description="Disordered" evidence="1">
    <location>
        <begin position="1"/>
        <end position="22"/>
    </location>
</feature>
<keyword evidence="2" id="KW-1133">Transmembrane helix</keyword>
<evidence type="ECO:0000256" key="2">
    <source>
        <dbReference type="SAM" id="Phobius"/>
    </source>
</evidence>
<dbReference type="OrthoDB" id="4965398at2"/>
<feature type="transmembrane region" description="Helical" evidence="2">
    <location>
        <begin position="67"/>
        <end position="90"/>
    </location>
</feature>
<name>A0A5R9AAS3_9MICC</name>
<feature type="transmembrane region" description="Helical" evidence="2">
    <location>
        <begin position="97"/>
        <end position="119"/>
    </location>
</feature>
<evidence type="ECO:0000313" key="3">
    <source>
        <dbReference type="EMBL" id="TLP75761.1"/>
    </source>
</evidence>
<sequence>MTTPAPEKAAGRRRRATSSTAASRPRLRLGAVGWTVSWLVPTALMGAILLGLSFLPGLDGEGYLSPLIPLLAAAAVVVGIPGTLLVSWLLRHHVNPVAHVLGYVLVGLFYGPVVLFAGAEGLMPMLIPIIGFPAGVLLGLGRWLAQPLTSLEPARGNAAA</sequence>
<dbReference type="Proteomes" id="UP000306544">
    <property type="component" value="Unassembled WGS sequence"/>
</dbReference>
<accession>A0A5R9AAS3</accession>
<protein>
    <submittedName>
        <fullName evidence="3">Uncharacterized protein</fullName>
    </submittedName>
</protein>
<dbReference type="RefSeq" id="WP_138170126.1">
    <property type="nucleotide sequence ID" value="NZ_VAWA01000007.1"/>
</dbReference>
<feature type="transmembrane region" description="Helical" evidence="2">
    <location>
        <begin position="31"/>
        <end position="55"/>
    </location>
</feature>
<feature type="transmembrane region" description="Helical" evidence="2">
    <location>
        <begin position="125"/>
        <end position="145"/>
    </location>
</feature>
<evidence type="ECO:0000313" key="4">
    <source>
        <dbReference type="Proteomes" id="UP000306544"/>
    </source>
</evidence>
<reference evidence="3 4" key="1">
    <citation type="submission" date="2019-05" db="EMBL/GenBank/DDBJ databases">
        <title>Nesterenkonia sp. GY239, isolated from the Southern Atlantic Ocean.</title>
        <authorList>
            <person name="Zhang G."/>
        </authorList>
    </citation>
    <scope>NUCLEOTIDE SEQUENCE [LARGE SCALE GENOMIC DNA]</scope>
    <source>
        <strain evidence="3 4">GY239</strain>
    </source>
</reference>
<evidence type="ECO:0000256" key="1">
    <source>
        <dbReference type="SAM" id="MobiDB-lite"/>
    </source>
</evidence>
<keyword evidence="4" id="KW-1185">Reference proteome</keyword>
<gene>
    <name evidence="3" type="ORF">FEF27_06945</name>
</gene>
<keyword evidence="2" id="KW-0472">Membrane</keyword>
<organism evidence="3 4">
    <name type="scientific">Nesterenkonia sphaerica</name>
    <dbReference type="NCBI Taxonomy" id="1804988"/>
    <lineage>
        <taxon>Bacteria</taxon>
        <taxon>Bacillati</taxon>
        <taxon>Actinomycetota</taxon>
        <taxon>Actinomycetes</taxon>
        <taxon>Micrococcales</taxon>
        <taxon>Micrococcaceae</taxon>
        <taxon>Nesterenkonia</taxon>
    </lineage>
</organism>
<dbReference type="EMBL" id="VAWA01000007">
    <property type="protein sequence ID" value="TLP75761.1"/>
    <property type="molecule type" value="Genomic_DNA"/>
</dbReference>
<comment type="caution">
    <text evidence="3">The sequence shown here is derived from an EMBL/GenBank/DDBJ whole genome shotgun (WGS) entry which is preliminary data.</text>
</comment>